<name>A0A6G1CGL7_9ORYZ</name>
<dbReference type="AlphaFoldDB" id="A0A6G1CGL7"/>
<dbReference type="Proteomes" id="UP000479710">
    <property type="component" value="Unassembled WGS sequence"/>
</dbReference>
<organism evidence="1 2">
    <name type="scientific">Oryza meyeriana var. granulata</name>
    <dbReference type="NCBI Taxonomy" id="110450"/>
    <lineage>
        <taxon>Eukaryota</taxon>
        <taxon>Viridiplantae</taxon>
        <taxon>Streptophyta</taxon>
        <taxon>Embryophyta</taxon>
        <taxon>Tracheophyta</taxon>
        <taxon>Spermatophyta</taxon>
        <taxon>Magnoliopsida</taxon>
        <taxon>Liliopsida</taxon>
        <taxon>Poales</taxon>
        <taxon>Poaceae</taxon>
        <taxon>BOP clade</taxon>
        <taxon>Oryzoideae</taxon>
        <taxon>Oryzeae</taxon>
        <taxon>Oryzinae</taxon>
        <taxon>Oryza</taxon>
        <taxon>Oryza meyeriana</taxon>
    </lineage>
</organism>
<protein>
    <submittedName>
        <fullName evidence="1">Uncharacterized protein</fullName>
    </submittedName>
</protein>
<evidence type="ECO:0000313" key="1">
    <source>
        <dbReference type="EMBL" id="KAF0899322.1"/>
    </source>
</evidence>
<accession>A0A6G1CGL7</accession>
<proteinExistence type="predicted"/>
<gene>
    <name evidence="1" type="ORF">E2562_018217</name>
</gene>
<keyword evidence="2" id="KW-1185">Reference proteome</keyword>
<sequence>MPMQRTTIIVSIDIGVNNRVMTARIMITTHGMTIVIVTCYRGSTVGHSPRPSIVGDFGNR</sequence>
<comment type="caution">
    <text evidence="1">The sequence shown here is derived from an EMBL/GenBank/DDBJ whole genome shotgun (WGS) entry which is preliminary data.</text>
</comment>
<dbReference type="EMBL" id="SPHZ02000009">
    <property type="protein sequence ID" value="KAF0899322.1"/>
    <property type="molecule type" value="Genomic_DNA"/>
</dbReference>
<evidence type="ECO:0000313" key="2">
    <source>
        <dbReference type="Proteomes" id="UP000479710"/>
    </source>
</evidence>
<reference evidence="1 2" key="1">
    <citation type="submission" date="2019-11" db="EMBL/GenBank/DDBJ databases">
        <title>Whole genome sequence of Oryza granulata.</title>
        <authorList>
            <person name="Li W."/>
        </authorList>
    </citation>
    <scope>NUCLEOTIDE SEQUENCE [LARGE SCALE GENOMIC DNA]</scope>
    <source>
        <strain evidence="2">cv. Menghai</strain>
        <tissue evidence="1">Leaf</tissue>
    </source>
</reference>